<dbReference type="Pfam" id="PF04042">
    <property type="entry name" value="DNA_pol_E_B"/>
    <property type="match status" value="1"/>
</dbReference>
<reference evidence="10" key="1">
    <citation type="submission" date="2023-04" db="EMBL/GenBank/DDBJ databases">
        <title>Black Yeasts Isolated from many extreme environments.</title>
        <authorList>
            <person name="Coleine C."/>
            <person name="Stajich J.E."/>
            <person name="Selbmann L."/>
        </authorList>
    </citation>
    <scope>NUCLEOTIDE SEQUENCE</scope>
    <source>
        <strain evidence="10">CCFEE 5312</strain>
    </source>
</reference>
<keyword evidence="5" id="KW-0238">DNA-binding</keyword>
<evidence type="ECO:0000256" key="3">
    <source>
        <dbReference type="ARBA" id="ARBA00016011"/>
    </source>
</evidence>
<comment type="caution">
    <text evidence="10">The sequence shown here is derived from an EMBL/GenBank/DDBJ whole genome shotgun (WGS) entry which is preliminary data.</text>
</comment>
<dbReference type="GO" id="GO:0042276">
    <property type="term" value="P:error-prone translesion synthesis"/>
    <property type="evidence" value="ECO:0007669"/>
    <property type="project" value="TreeGrafter"/>
</dbReference>
<dbReference type="AlphaFoldDB" id="A0AAJ0DCD2"/>
<dbReference type="InterPro" id="IPR016266">
    <property type="entry name" value="POLE2"/>
</dbReference>
<gene>
    <name evidence="10" type="primary">DPB2</name>
    <name evidence="10" type="ORF">LTR09_011108</name>
</gene>
<feature type="compositionally biased region" description="Acidic residues" evidence="8">
    <location>
        <begin position="197"/>
        <end position="210"/>
    </location>
</feature>
<dbReference type="PANTHER" id="PTHR12708">
    <property type="entry name" value="DNA POLYMERASE EPSILON SUBUNIT B"/>
    <property type="match status" value="1"/>
</dbReference>
<evidence type="ECO:0000256" key="7">
    <source>
        <dbReference type="ARBA" id="ARBA00032930"/>
    </source>
</evidence>
<evidence type="ECO:0000259" key="9">
    <source>
        <dbReference type="Pfam" id="PF04042"/>
    </source>
</evidence>
<keyword evidence="10" id="KW-0808">Transferase</keyword>
<dbReference type="Proteomes" id="UP001271007">
    <property type="component" value="Unassembled WGS sequence"/>
</dbReference>
<comment type="similarity">
    <text evidence="2">Belongs to the DNA polymerase epsilon subunit B family.</text>
</comment>
<accession>A0AAJ0DCD2</accession>
<feature type="compositionally biased region" description="Low complexity" evidence="8">
    <location>
        <begin position="656"/>
        <end position="671"/>
    </location>
</feature>
<dbReference type="InterPro" id="IPR007185">
    <property type="entry name" value="DNA_pol_a/d/e_bsu"/>
</dbReference>
<dbReference type="GO" id="GO:0003677">
    <property type="term" value="F:DNA binding"/>
    <property type="evidence" value="ECO:0007669"/>
    <property type="project" value="UniProtKB-KW"/>
</dbReference>
<evidence type="ECO:0000313" key="11">
    <source>
        <dbReference type="Proteomes" id="UP001271007"/>
    </source>
</evidence>
<evidence type="ECO:0000256" key="2">
    <source>
        <dbReference type="ARBA" id="ARBA00009560"/>
    </source>
</evidence>
<name>A0AAJ0DCD2_9PEZI</name>
<evidence type="ECO:0000256" key="8">
    <source>
        <dbReference type="SAM" id="MobiDB-lite"/>
    </source>
</evidence>
<evidence type="ECO:0000256" key="6">
    <source>
        <dbReference type="ARBA" id="ARBA00023242"/>
    </source>
</evidence>
<organism evidence="10 11">
    <name type="scientific">Extremus antarcticus</name>
    <dbReference type="NCBI Taxonomy" id="702011"/>
    <lineage>
        <taxon>Eukaryota</taxon>
        <taxon>Fungi</taxon>
        <taxon>Dikarya</taxon>
        <taxon>Ascomycota</taxon>
        <taxon>Pezizomycotina</taxon>
        <taxon>Dothideomycetes</taxon>
        <taxon>Dothideomycetidae</taxon>
        <taxon>Mycosphaerellales</taxon>
        <taxon>Extremaceae</taxon>
        <taxon>Extremus</taxon>
    </lineage>
</organism>
<dbReference type="PANTHER" id="PTHR12708:SF0">
    <property type="entry name" value="DNA POLYMERASE EPSILON SUBUNIT 2"/>
    <property type="match status" value="1"/>
</dbReference>
<evidence type="ECO:0000313" key="10">
    <source>
        <dbReference type="EMBL" id="KAK3047479.1"/>
    </source>
</evidence>
<comment type="subcellular location">
    <subcellularLocation>
        <location evidence="1">Nucleus</location>
    </subcellularLocation>
</comment>
<feature type="domain" description="DNA polymerase alpha/delta/epsilon subunit B" evidence="9">
    <location>
        <begin position="460"/>
        <end position="754"/>
    </location>
</feature>
<protein>
    <recommendedName>
        <fullName evidence="3">DNA polymerase epsilon subunit B</fullName>
    </recommendedName>
    <alternativeName>
        <fullName evidence="7">DNA polymerase II subunit 2</fullName>
    </alternativeName>
</protein>
<keyword evidence="6" id="KW-0539">Nucleus</keyword>
<evidence type="ECO:0000256" key="1">
    <source>
        <dbReference type="ARBA" id="ARBA00004123"/>
    </source>
</evidence>
<proteinExistence type="inferred from homology"/>
<feature type="region of interest" description="Disordered" evidence="8">
    <location>
        <begin position="625"/>
        <end position="693"/>
    </location>
</feature>
<dbReference type="GO" id="GO:0008622">
    <property type="term" value="C:epsilon DNA polymerase complex"/>
    <property type="evidence" value="ECO:0007669"/>
    <property type="project" value="InterPro"/>
</dbReference>
<keyword evidence="4" id="KW-0235">DNA replication</keyword>
<sequence length="806" mass="86197">METLKRPLDAVLSSSPAFGTPLHPIPAQRPPPPAPAFKPAIPTILPIILPPATLRPLAFRTFTKKHSLTLNASALQGLATFIGRHCGTGWREEGTGEKVLEESARLWKAEGGAVIVDDGERLRGILKTLEGCMSGGRVGLVRKGSSNISRQSSFAFANNDNATDLTKAGMRGLRRPSLGSEGRTSSFGLSKLHVDDTANDEQDDIDEETTNDPRAWLKVVSAFDQPRFSYDVEKKHFVPATTKASPFPPPSHKTAIFRERYNIIHQRLLRNEAFQAPSFSAALQKSRKDRGGTATNYKITPVANLLGRGGSSHLLLGQLIVAPTGTLALNDPSGSISISLEHATPFQGGTDENGQPYFCPGMIVLVDGVYEEDWGGAGSSGLGNTGGVGGTIGGRFIGFGIGGPPVEKRDASLGAGESGGGFGWTDFLGTGSERAVGIRMRRLERRLLTAPEKEDRRKMVVMSEVTLNEPATLLALRKVLSLYTSSPPMTFLLMGNFLSAAALTGTRDTDSIAYKEAFNELAALLSDFPSLLRNSTFVFVPGDNDPWASAFSAGASTLIPRDGVPDLFTSRIKRAFANAKEGAEAKGEAIWTSSPARLSLFGPAHEVCVFRDDISGRFRRSAVRIGQATKKDSPQPPPAEAALTALNDPDGDIVMSDALPSSPPAEDASPSNTNQVDDPIPIDPPILPSAETPAESYATQQAKKLILTLLPQSTLSPFPLSLRPTHWDYTPSALGLYPLPHTLVLADAEMEAFALVFEGCCVVNPGRLVESGGRGRGQGQGRGKKVGWVEYDGWTKRGMVRGEWVG</sequence>
<keyword evidence="11" id="KW-1185">Reference proteome</keyword>
<dbReference type="EMBL" id="JAWDJX010000061">
    <property type="protein sequence ID" value="KAK3047479.1"/>
    <property type="molecule type" value="Genomic_DNA"/>
</dbReference>
<keyword evidence="10" id="KW-0548">Nucleotidyltransferase</keyword>
<keyword evidence="10" id="KW-0239">DNA-directed DNA polymerase</keyword>
<dbReference type="GO" id="GO:0003887">
    <property type="term" value="F:DNA-directed DNA polymerase activity"/>
    <property type="evidence" value="ECO:0007669"/>
    <property type="project" value="UniProtKB-KW"/>
</dbReference>
<evidence type="ECO:0000256" key="5">
    <source>
        <dbReference type="ARBA" id="ARBA00023125"/>
    </source>
</evidence>
<evidence type="ECO:0000256" key="4">
    <source>
        <dbReference type="ARBA" id="ARBA00022705"/>
    </source>
</evidence>
<dbReference type="GO" id="GO:0006261">
    <property type="term" value="P:DNA-templated DNA replication"/>
    <property type="evidence" value="ECO:0007669"/>
    <property type="project" value="InterPro"/>
</dbReference>
<feature type="region of interest" description="Disordered" evidence="8">
    <location>
        <begin position="167"/>
        <end position="210"/>
    </location>
</feature>